<gene>
    <name evidence="1" type="ORF">GO986_19065</name>
</gene>
<dbReference type="InterPro" id="IPR006901">
    <property type="entry name" value="TrmK"/>
</dbReference>
<dbReference type="InterPro" id="IPR029063">
    <property type="entry name" value="SAM-dependent_MTases_sf"/>
</dbReference>
<accession>A0A7C9M8S5</accession>
<dbReference type="Gene3D" id="3.40.50.150">
    <property type="entry name" value="Vaccinia Virus protein VP39"/>
    <property type="match status" value="1"/>
</dbReference>
<dbReference type="PIRSF" id="PIRSF018637">
    <property type="entry name" value="TrmK"/>
    <property type="match status" value="1"/>
</dbReference>
<dbReference type="Pfam" id="PF04816">
    <property type="entry name" value="TrmK"/>
    <property type="match status" value="1"/>
</dbReference>
<dbReference type="AlphaFoldDB" id="A0A7C9M8S5"/>
<sequence>MHRTVPSLDARLSAVLALVQARCHADIGSDHAHLPLRLLQLGRIERGIIVELNPGPLAHARRNVARAGLGARLEVRAGNGLAPLAPGEVESVSITGMGAQTMLGILTREPLRVPPALVLQPNDSAEPLRRWAWAHGYRLRQEALVAGHWAYPVLRLESRDGPDPVYDGLPLDVALRYGPHLLRRRDALLWQQVQADVRRLTPLAAPGRPAQADLNLAQTALDFLETL</sequence>
<dbReference type="SUPFAM" id="SSF53335">
    <property type="entry name" value="S-adenosyl-L-methionine-dependent methyltransferases"/>
    <property type="match status" value="1"/>
</dbReference>
<name>A0A7C9M8S5_9DEIO</name>
<dbReference type="GO" id="GO:0160105">
    <property type="term" value="F:tRNA (adenine(22)-N1)-methyltransferase activity"/>
    <property type="evidence" value="ECO:0007669"/>
    <property type="project" value="InterPro"/>
</dbReference>
<dbReference type="EMBL" id="WQLB01000035">
    <property type="protein sequence ID" value="MVN88845.1"/>
    <property type="molecule type" value="Genomic_DNA"/>
</dbReference>
<reference evidence="1 2" key="1">
    <citation type="submission" date="2019-12" db="EMBL/GenBank/DDBJ databases">
        <title>Deinococcus sp. HMF7620 Genome sequencing and assembly.</title>
        <authorList>
            <person name="Kang H."/>
            <person name="Kim H."/>
            <person name="Joh K."/>
        </authorList>
    </citation>
    <scope>NUCLEOTIDE SEQUENCE [LARGE SCALE GENOMIC DNA]</scope>
    <source>
        <strain evidence="1 2">HMF7620</strain>
    </source>
</reference>
<dbReference type="GO" id="GO:0032259">
    <property type="term" value="P:methylation"/>
    <property type="evidence" value="ECO:0007669"/>
    <property type="project" value="UniProtKB-KW"/>
</dbReference>
<keyword evidence="1" id="KW-0808">Transferase</keyword>
<dbReference type="Proteomes" id="UP000483286">
    <property type="component" value="Unassembled WGS sequence"/>
</dbReference>
<proteinExistence type="predicted"/>
<dbReference type="PANTHER" id="PTHR38451">
    <property type="entry name" value="TRNA (ADENINE(22)-N(1))-METHYLTRANSFERASE"/>
    <property type="match status" value="1"/>
</dbReference>
<protein>
    <submittedName>
        <fullName evidence="1">tRNA (Adenine-N(1))-methyltransferase</fullName>
    </submittedName>
</protein>
<evidence type="ECO:0000313" key="1">
    <source>
        <dbReference type="EMBL" id="MVN88845.1"/>
    </source>
</evidence>
<keyword evidence="2" id="KW-1185">Reference proteome</keyword>
<dbReference type="PANTHER" id="PTHR38451:SF1">
    <property type="entry name" value="TRNA (ADENINE(22)-N(1))-METHYLTRANSFERASE"/>
    <property type="match status" value="1"/>
</dbReference>
<keyword evidence="1" id="KW-0489">Methyltransferase</keyword>
<evidence type="ECO:0000313" key="2">
    <source>
        <dbReference type="Proteomes" id="UP000483286"/>
    </source>
</evidence>
<organism evidence="1 2">
    <name type="scientific">Deinococcus arboris</name>
    <dbReference type="NCBI Taxonomy" id="2682977"/>
    <lineage>
        <taxon>Bacteria</taxon>
        <taxon>Thermotogati</taxon>
        <taxon>Deinococcota</taxon>
        <taxon>Deinococci</taxon>
        <taxon>Deinococcales</taxon>
        <taxon>Deinococcaceae</taxon>
        <taxon>Deinococcus</taxon>
    </lineage>
</organism>
<comment type="caution">
    <text evidence="1">The sequence shown here is derived from an EMBL/GenBank/DDBJ whole genome shotgun (WGS) entry which is preliminary data.</text>
</comment>